<gene>
    <name evidence="1" type="ORF">E7Z59_01740</name>
</gene>
<dbReference type="Proteomes" id="UP000305939">
    <property type="component" value="Unassembled WGS sequence"/>
</dbReference>
<dbReference type="EMBL" id="SSMC01000001">
    <property type="protein sequence ID" value="THD69075.1"/>
    <property type="molecule type" value="Genomic_DNA"/>
</dbReference>
<protein>
    <recommendedName>
        <fullName evidence="3">ABM domain-containing protein</fullName>
    </recommendedName>
</protein>
<keyword evidence="2" id="KW-1185">Reference proteome</keyword>
<evidence type="ECO:0000313" key="2">
    <source>
        <dbReference type="Proteomes" id="UP000305939"/>
    </source>
</evidence>
<dbReference type="AlphaFoldDB" id="A0A4S3M2Z8"/>
<name>A0A4S3M2Z8_9FLAO</name>
<accession>A0A4S3M2Z8</accession>
<sequence>MKRYLSAMGGLIIVLLLFPTLLTAQMENQPYVTVTTMHFDFSDEGNNYGTWKAAEQEYREKVINKNDLIRGTAVYTHLYTEDSREVVFVQVYDSWEDIEKAQERNGELAQESWPDEAERNAFFDKLNSHYSEWHSDQIYRMMPGAKYLAQPAEKDMVLYVRINYMAYPEDGSQEEFMEGYNWFIENMVNKNEIAKAYYPHIHAWGTDRREMVDAWLYDSMADVEKAGDRMEELWNEGLPEEAQRKAMGEKMGKYFLGHHKDMLYTYIHDLSKATMTQGTN</sequence>
<dbReference type="RefSeq" id="WP_136334565.1">
    <property type="nucleotide sequence ID" value="NZ_QXMP01000004.1"/>
</dbReference>
<comment type="caution">
    <text evidence="1">The sequence shown here is derived from an EMBL/GenBank/DDBJ whole genome shotgun (WGS) entry which is preliminary data.</text>
</comment>
<proteinExistence type="predicted"/>
<dbReference type="OrthoDB" id="1445639at2"/>
<evidence type="ECO:0000313" key="1">
    <source>
        <dbReference type="EMBL" id="THD69075.1"/>
    </source>
</evidence>
<evidence type="ECO:0008006" key="3">
    <source>
        <dbReference type="Google" id="ProtNLM"/>
    </source>
</evidence>
<organism evidence="1 2">
    <name type="scientific">Robertkochia marina</name>
    <dbReference type="NCBI Taxonomy" id="1227945"/>
    <lineage>
        <taxon>Bacteria</taxon>
        <taxon>Pseudomonadati</taxon>
        <taxon>Bacteroidota</taxon>
        <taxon>Flavobacteriia</taxon>
        <taxon>Flavobacteriales</taxon>
        <taxon>Flavobacteriaceae</taxon>
        <taxon>Robertkochia</taxon>
    </lineage>
</organism>
<reference evidence="1 2" key="1">
    <citation type="submission" date="2019-04" db="EMBL/GenBank/DDBJ databases">
        <title>Draft genome sequence of Robertkochia marina CC-AMO-30D.</title>
        <authorList>
            <person name="Hameed A."/>
            <person name="Lin S.-Y."/>
            <person name="Shahina M."/>
            <person name="Lai W.-A."/>
            <person name="Young C.-C."/>
        </authorList>
    </citation>
    <scope>NUCLEOTIDE SEQUENCE [LARGE SCALE GENOMIC DNA]</scope>
    <source>
        <strain evidence="1 2">CC-AMO-30D</strain>
    </source>
</reference>